<proteinExistence type="predicted"/>
<keyword evidence="1" id="KW-0472">Membrane</keyword>
<dbReference type="VEuPathDB" id="PlasmoDB:PVSEL_1400150"/>
<name>A0A6V7TD25_PLAVN</name>
<evidence type="ECO:0000256" key="1">
    <source>
        <dbReference type="SAM" id="Phobius"/>
    </source>
</evidence>
<reference evidence="2 3" key="1">
    <citation type="submission" date="2020-08" db="EMBL/GenBank/DDBJ databases">
        <authorList>
            <person name="Ramaprasad A."/>
        </authorList>
    </citation>
    <scope>NUCLEOTIDE SEQUENCE [LARGE SCALE GENOMIC DNA]</scope>
</reference>
<protein>
    <submittedName>
        <fullName evidence="2">Uncharacterized protein</fullName>
    </submittedName>
</protein>
<organism evidence="2 3">
    <name type="scientific">Plasmodium vinckei</name>
    <dbReference type="NCBI Taxonomy" id="5860"/>
    <lineage>
        <taxon>Eukaryota</taxon>
        <taxon>Sar</taxon>
        <taxon>Alveolata</taxon>
        <taxon>Apicomplexa</taxon>
        <taxon>Aconoidasida</taxon>
        <taxon>Haemosporida</taxon>
        <taxon>Plasmodiidae</taxon>
        <taxon>Plasmodium</taxon>
        <taxon>Plasmodium (Vinckeia)</taxon>
    </lineage>
</organism>
<evidence type="ECO:0000313" key="3">
    <source>
        <dbReference type="Proteomes" id="UP000515697"/>
    </source>
</evidence>
<gene>
    <name evidence="2" type="ORF">PVSEL_1400150</name>
</gene>
<accession>A0A6V7TD25</accession>
<keyword evidence="1" id="KW-1133">Transmembrane helix</keyword>
<dbReference type="Proteomes" id="UP000515697">
    <property type="component" value="Chromosome PVSEL_14"/>
</dbReference>
<feature type="transmembrane region" description="Helical" evidence="1">
    <location>
        <begin position="64"/>
        <end position="88"/>
    </location>
</feature>
<sequence length="90" mass="10486">MYISQPEEGIGLNIFDINDLKFKPNYEYIIPISIILKAIENVVQILSRCKIQNALFVGKVKLNIFIYILIILKKYIAVKIIRVCIYWAPI</sequence>
<evidence type="ECO:0000313" key="2">
    <source>
        <dbReference type="EMBL" id="CAD2112531.1"/>
    </source>
</evidence>
<keyword evidence="1" id="KW-0812">Transmembrane</keyword>
<dbReference type="EMBL" id="LR865435">
    <property type="protein sequence ID" value="CAD2112531.1"/>
    <property type="molecule type" value="Genomic_DNA"/>
</dbReference>
<dbReference type="AlphaFoldDB" id="A0A6V7TD25"/>